<dbReference type="OrthoDB" id="440318at2759"/>
<keyword evidence="2" id="KW-1185">Reference proteome</keyword>
<gene>
    <name evidence="1" type="ORF">Ctob_010527</name>
</gene>
<dbReference type="AlphaFoldDB" id="A0A0M0JYT2"/>
<dbReference type="Proteomes" id="UP000037460">
    <property type="component" value="Unassembled WGS sequence"/>
</dbReference>
<proteinExistence type="predicted"/>
<reference evidence="2" key="1">
    <citation type="journal article" date="2015" name="PLoS Genet.">
        <title>Genome Sequence and Transcriptome Analyses of Chrysochromulina tobin: Metabolic Tools for Enhanced Algal Fitness in the Prominent Order Prymnesiales (Haptophyceae).</title>
        <authorList>
            <person name="Hovde B.T."/>
            <person name="Deodato C.R."/>
            <person name="Hunsperger H.M."/>
            <person name="Ryken S.A."/>
            <person name="Yost W."/>
            <person name="Jha R.K."/>
            <person name="Patterson J."/>
            <person name="Monnat R.J. Jr."/>
            <person name="Barlow S.B."/>
            <person name="Starkenburg S.R."/>
            <person name="Cattolico R.A."/>
        </authorList>
    </citation>
    <scope>NUCLEOTIDE SEQUENCE</scope>
    <source>
        <strain evidence="2">CCMP291</strain>
    </source>
</reference>
<sequence length="274" mass="28965">MGKLTVIVPPDLTPGDTFMVVSEGRDFAVTVPEGVAGNVAIEVELPLGPTAGSSSSDGPATERVEVTIPDGVRAGEPFTVAATWGGLFEVIVPDGLGPGDLIEIELPTGLAECTELGPATSAEASSSRAVAMASGTYSVGEHVQVQRTDGSWSPAEVIDWDATSDTYTVRLTATNQLKYMMSDSEIQPRNFQVERCGEHFVGRRVQVPTVGAESRDEVMGEIRSFDPVNRTYDILMDTGLFKRGVQAEAIRVKEGAKPPPAFRGPSLALAQLGS</sequence>
<accession>A0A0M0JYT2</accession>
<organism evidence="1 2">
    <name type="scientific">Chrysochromulina tobinii</name>
    <dbReference type="NCBI Taxonomy" id="1460289"/>
    <lineage>
        <taxon>Eukaryota</taxon>
        <taxon>Haptista</taxon>
        <taxon>Haptophyta</taxon>
        <taxon>Prymnesiophyceae</taxon>
        <taxon>Prymnesiales</taxon>
        <taxon>Chrysochromulinaceae</taxon>
        <taxon>Chrysochromulina</taxon>
    </lineage>
</organism>
<protein>
    <submittedName>
        <fullName evidence="1">Uncharacterized protein</fullName>
    </submittedName>
</protein>
<name>A0A0M0JYT2_9EUKA</name>
<dbReference type="EMBL" id="JWZX01001948">
    <property type="protein sequence ID" value="KOO31720.1"/>
    <property type="molecule type" value="Genomic_DNA"/>
</dbReference>
<comment type="caution">
    <text evidence="1">The sequence shown here is derived from an EMBL/GenBank/DDBJ whole genome shotgun (WGS) entry which is preliminary data.</text>
</comment>
<evidence type="ECO:0000313" key="2">
    <source>
        <dbReference type="Proteomes" id="UP000037460"/>
    </source>
</evidence>
<evidence type="ECO:0000313" key="1">
    <source>
        <dbReference type="EMBL" id="KOO31720.1"/>
    </source>
</evidence>